<feature type="binding site" evidence="15">
    <location>
        <position position="310"/>
    </location>
    <ligand>
        <name>substrate</name>
    </ligand>
</feature>
<sequence length="384" mass="42979">MEENIDKKYMRMAIELAKKGEGAVNPNPLVGAVVVKDGKVVGKGYHRFFGGPHAEVYALEEAGKEACGATIYVTLEPCSHYGKTPPCAKKIIDMGIKKCFVGSSDPNPQVAGKGVAMLKKAGIEVVESVLKDECDKLNQVFFKYIKTKIPYLFLKCAITLDGKIATKTGNSKWITNEIAREKVQFYRNKFMGIMVGINTVVLDNPSLTARIQNGVNPFRVVVDPHLKIDENCKVVKNNEDEKTVIITSQKNQFVENSENINDKDFEIKMKQKRLSQNNKVKFIFLDKEKFSFKEMLEEIGKMGIDSVLLEGGESLISLAFKEEVIDAGEIFVANKILGDKNAKPFISGFSKDKMEEAILLNNVKNNIYGENIGMKFYLKKYSEK</sequence>
<feature type="binding site" evidence="16">
    <location>
        <position position="87"/>
    </location>
    <ligand>
        <name>Zn(2+)</name>
        <dbReference type="ChEBI" id="CHEBI:29105"/>
        <note>catalytic</note>
    </ligand>
</feature>
<evidence type="ECO:0000256" key="8">
    <source>
        <dbReference type="ARBA" id="ARBA00022801"/>
    </source>
</evidence>
<dbReference type="KEGG" id="lrug:AB8B22_04015"/>
<protein>
    <recommendedName>
        <fullName evidence="13">Riboflavin biosynthesis protein RibD</fullName>
    </recommendedName>
    <domain>
        <recommendedName>
            <fullName evidence="13">Diaminohydroxyphosphoribosylaminopyrimidine deaminase</fullName>
            <shortName evidence="13">DRAP deaminase</shortName>
            <ecNumber evidence="13">3.5.4.26</ecNumber>
        </recommendedName>
        <alternativeName>
            <fullName evidence="13">Riboflavin-specific deaminase</fullName>
        </alternativeName>
    </domain>
    <domain>
        <recommendedName>
            <fullName evidence="13">5-amino-6-(5-phosphoribosylamino)uracil reductase</fullName>
            <ecNumber evidence="13">1.1.1.193</ecNumber>
        </recommendedName>
        <alternativeName>
            <fullName evidence="13">HTP reductase</fullName>
        </alternativeName>
    </domain>
</protein>
<feature type="binding site" evidence="15">
    <location>
        <position position="173"/>
    </location>
    <ligand>
        <name>NADP(+)</name>
        <dbReference type="ChEBI" id="CHEBI:58349"/>
    </ligand>
</feature>
<evidence type="ECO:0000256" key="5">
    <source>
        <dbReference type="ARBA" id="ARBA00007417"/>
    </source>
</evidence>
<comment type="catalytic activity">
    <reaction evidence="13">
        <text>5-amino-6-(5-phospho-D-ribitylamino)uracil + NADP(+) = 5-amino-6-(5-phospho-D-ribosylamino)uracil + NADPH + H(+)</text>
        <dbReference type="Rhea" id="RHEA:17845"/>
        <dbReference type="ChEBI" id="CHEBI:15378"/>
        <dbReference type="ChEBI" id="CHEBI:57783"/>
        <dbReference type="ChEBI" id="CHEBI:58349"/>
        <dbReference type="ChEBI" id="CHEBI:58421"/>
        <dbReference type="ChEBI" id="CHEBI:58453"/>
        <dbReference type="EC" id="1.1.1.193"/>
    </reaction>
</comment>
<evidence type="ECO:0000256" key="7">
    <source>
        <dbReference type="ARBA" id="ARBA00022723"/>
    </source>
</evidence>
<evidence type="ECO:0000256" key="12">
    <source>
        <dbReference type="ARBA" id="ARBA00023268"/>
    </source>
</evidence>
<keyword evidence="9 13" id="KW-0862">Zinc</keyword>
<dbReference type="RefSeq" id="WP_369711743.1">
    <property type="nucleotide sequence ID" value="NZ_CP165644.1"/>
</dbReference>
<dbReference type="InterPro" id="IPR024072">
    <property type="entry name" value="DHFR-like_dom_sf"/>
</dbReference>
<dbReference type="InterPro" id="IPR002125">
    <property type="entry name" value="CMP_dCMP_dom"/>
</dbReference>
<evidence type="ECO:0000256" key="16">
    <source>
        <dbReference type="PIRSR" id="PIRSR006769-3"/>
    </source>
</evidence>
<dbReference type="InterPro" id="IPR050765">
    <property type="entry name" value="Riboflavin_Biosynth_HTPR"/>
</dbReference>
<feature type="binding site" evidence="16">
    <location>
        <position position="53"/>
    </location>
    <ligand>
        <name>Zn(2+)</name>
        <dbReference type="ChEBI" id="CHEBI:29105"/>
        <note>catalytic</note>
    </ligand>
</feature>
<dbReference type="InterPro" id="IPR011549">
    <property type="entry name" value="RibD_C"/>
</dbReference>
<feature type="binding site" evidence="15">
    <location>
        <position position="199"/>
    </location>
    <ligand>
        <name>NADP(+)</name>
        <dbReference type="ChEBI" id="CHEBI:58349"/>
    </ligand>
</feature>
<keyword evidence="12" id="KW-0511">Multifunctional enzyme</keyword>
<dbReference type="GO" id="GO:0008270">
    <property type="term" value="F:zinc ion binding"/>
    <property type="evidence" value="ECO:0007669"/>
    <property type="project" value="InterPro"/>
</dbReference>
<feature type="binding site" evidence="16">
    <location>
        <position position="78"/>
    </location>
    <ligand>
        <name>Zn(2+)</name>
        <dbReference type="ChEBI" id="CHEBI:29105"/>
        <note>catalytic</note>
    </ligand>
</feature>
<evidence type="ECO:0000256" key="15">
    <source>
        <dbReference type="PIRSR" id="PIRSR006769-2"/>
    </source>
</evidence>
<dbReference type="AlphaFoldDB" id="A0AB39VI29"/>
<comment type="similarity">
    <text evidence="4 13">In the N-terminal section; belongs to the cytidine and deoxycytidylate deaminase family.</text>
</comment>
<keyword evidence="6 13" id="KW-0686">Riboflavin biosynthesis</keyword>
<dbReference type="InterPro" id="IPR004794">
    <property type="entry name" value="Eubact_RibD"/>
</dbReference>
<feature type="domain" description="CMP/dCMP-type deaminase" evidence="17">
    <location>
        <begin position="4"/>
        <end position="126"/>
    </location>
</feature>
<evidence type="ECO:0000259" key="17">
    <source>
        <dbReference type="PROSITE" id="PS51747"/>
    </source>
</evidence>
<keyword evidence="10 13" id="KW-0521">NADP</keyword>
<dbReference type="EMBL" id="CP165644">
    <property type="protein sequence ID" value="XDU67586.1"/>
    <property type="molecule type" value="Genomic_DNA"/>
</dbReference>
<dbReference type="SUPFAM" id="SSF53927">
    <property type="entry name" value="Cytidine deaminase-like"/>
    <property type="match status" value="1"/>
</dbReference>
<reference evidence="18" key="1">
    <citation type="submission" date="2024-07" db="EMBL/GenBank/DDBJ databases">
        <authorList>
            <person name="Li X.-J."/>
            <person name="Wang X."/>
        </authorList>
    </citation>
    <scope>NUCLEOTIDE SEQUENCE</scope>
    <source>
        <strain evidence="18">HSP-334</strain>
    </source>
</reference>
<evidence type="ECO:0000256" key="13">
    <source>
        <dbReference type="PIRNR" id="PIRNR006769"/>
    </source>
</evidence>
<dbReference type="PANTHER" id="PTHR38011:SF7">
    <property type="entry name" value="2,5-DIAMINO-6-RIBOSYLAMINO-4(3H)-PYRIMIDINONE 5'-PHOSPHATE REDUCTASE"/>
    <property type="match status" value="1"/>
</dbReference>
<comment type="cofactor">
    <cofactor evidence="13 16">
        <name>Zn(2+)</name>
        <dbReference type="ChEBI" id="CHEBI:29105"/>
    </cofactor>
    <text evidence="13 16">Binds 1 zinc ion.</text>
</comment>
<evidence type="ECO:0000256" key="1">
    <source>
        <dbReference type="ARBA" id="ARBA00002151"/>
    </source>
</evidence>
<evidence type="ECO:0000313" key="18">
    <source>
        <dbReference type="EMBL" id="XDU67586.1"/>
    </source>
</evidence>
<dbReference type="Gene3D" id="3.40.430.10">
    <property type="entry name" value="Dihydrofolate Reductase, subunit A"/>
    <property type="match status" value="1"/>
</dbReference>
<evidence type="ECO:0000256" key="2">
    <source>
        <dbReference type="ARBA" id="ARBA00004882"/>
    </source>
</evidence>
<feature type="binding site" evidence="15">
    <location>
        <position position="207"/>
    </location>
    <ligand>
        <name>substrate</name>
    </ligand>
</feature>
<dbReference type="CDD" id="cd01284">
    <property type="entry name" value="Riboflavin_deaminase-reductase"/>
    <property type="match status" value="1"/>
</dbReference>
<evidence type="ECO:0000256" key="11">
    <source>
        <dbReference type="ARBA" id="ARBA00023002"/>
    </source>
</evidence>
<dbReference type="FunFam" id="3.40.140.10:FF:000025">
    <property type="entry name" value="Riboflavin biosynthesis protein RibD"/>
    <property type="match status" value="1"/>
</dbReference>
<comment type="pathway">
    <text evidence="3 13">Cofactor biosynthesis; riboflavin biosynthesis; 5-amino-6-(D-ribitylamino)uracil from GTP: step 3/4.</text>
</comment>
<dbReference type="PROSITE" id="PS00903">
    <property type="entry name" value="CYT_DCMP_DEAMINASES_1"/>
    <property type="match status" value="1"/>
</dbReference>
<name>A0AB39VI29_9FUSO</name>
<accession>A0AB39VI29</accession>
<dbReference type="SUPFAM" id="SSF53597">
    <property type="entry name" value="Dihydrofolate reductase-like"/>
    <property type="match status" value="1"/>
</dbReference>
<feature type="binding site" evidence="15">
    <location>
        <position position="171"/>
    </location>
    <ligand>
        <name>substrate</name>
    </ligand>
</feature>
<dbReference type="InterPro" id="IPR016192">
    <property type="entry name" value="APOBEC/CMP_deaminase_Zn-bd"/>
</dbReference>
<dbReference type="GO" id="GO:0050661">
    <property type="term" value="F:NADP binding"/>
    <property type="evidence" value="ECO:0007669"/>
    <property type="project" value="InterPro"/>
</dbReference>
<dbReference type="NCBIfam" id="TIGR00227">
    <property type="entry name" value="ribD_Cterm"/>
    <property type="match status" value="1"/>
</dbReference>
<dbReference type="Pfam" id="PF01872">
    <property type="entry name" value="RibD_C"/>
    <property type="match status" value="1"/>
</dbReference>
<comment type="similarity">
    <text evidence="5 13">In the C-terminal section; belongs to the HTP reductase family.</text>
</comment>
<comment type="pathway">
    <text evidence="2 13">Cofactor biosynthesis; riboflavin biosynthesis; 5-amino-6-(D-ribitylamino)uracil from GTP: step 2/4.</text>
</comment>
<evidence type="ECO:0000256" key="4">
    <source>
        <dbReference type="ARBA" id="ARBA00005259"/>
    </source>
</evidence>
<feature type="binding site" evidence="15">
    <location>
        <position position="187"/>
    </location>
    <ligand>
        <name>substrate</name>
    </ligand>
</feature>
<dbReference type="GO" id="GO:0008703">
    <property type="term" value="F:5-amino-6-(5-phosphoribosylamino)uracil reductase activity"/>
    <property type="evidence" value="ECO:0007669"/>
    <property type="project" value="UniProtKB-EC"/>
</dbReference>
<keyword evidence="7 13" id="KW-0479">Metal-binding</keyword>
<comment type="catalytic activity">
    <reaction evidence="13">
        <text>2,5-diamino-6-hydroxy-4-(5-phosphoribosylamino)-pyrimidine + H2O + H(+) = 5-amino-6-(5-phospho-D-ribosylamino)uracil + NH4(+)</text>
        <dbReference type="Rhea" id="RHEA:21868"/>
        <dbReference type="ChEBI" id="CHEBI:15377"/>
        <dbReference type="ChEBI" id="CHEBI:15378"/>
        <dbReference type="ChEBI" id="CHEBI:28938"/>
        <dbReference type="ChEBI" id="CHEBI:58453"/>
        <dbReference type="ChEBI" id="CHEBI:58614"/>
        <dbReference type="EC" id="3.5.4.26"/>
    </reaction>
</comment>
<organism evidence="18">
    <name type="scientific">Leptotrichia rugosa</name>
    <dbReference type="NCBI Taxonomy" id="3239302"/>
    <lineage>
        <taxon>Bacteria</taxon>
        <taxon>Fusobacteriati</taxon>
        <taxon>Fusobacteriota</taxon>
        <taxon>Fusobacteriia</taxon>
        <taxon>Fusobacteriales</taxon>
        <taxon>Leptotrichiaceae</taxon>
        <taxon>Leptotrichia</taxon>
    </lineage>
</organism>
<dbReference type="Gene3D" id="3.40.140.10">
    <property type="entry name" value="Cytidine Deaminase, domain 2"/>
    <property type="match status" value="1"/>
</dbReference>
<feature type="binding site" evidence="15">
    <location>
        <position position="203"/>
    </location>
    <ligand>
        <name>substrate</name>
    </ligand>
</feature>
<dbReference type="EC" id="1.1.1.193" evidence="13"/>
<evidence type="ECO:0000256" key="9">
    <source>
        <dbReference type="ARBA" id="ARBA00022833"/>
    </source>
</evidence>
<feature type="active site" description="Proton donor" evidence="14">
    <location>
        <position position="55"/>
    </location>
</feature>
<keyword evidence="8 13" id="KW-0378">Hydrolase</keyword>
<evidence type="ECO:0000256" key="3">
    <source>
        <dbReference type="ARBA" id="ARBA00004910"/>
    </source>
</evidence>
<dbReference type="PIRSF" id="PIRSF006769">
    <property type="entry name" value="RibD"/>
    <property type="match status" value="1"/>
</dbReference>
<evidence type="ECO:0000256" key="6">
    <source>
        <dbReference type="ARBA" id="ARBA00022619"/>
    </source>
</evidence>
<dbReference type="EC" id="3.5.4.26" evidence="13"/>
<comment type="function">
    <text evidence="1 13">Converts 2,5-diamino-6-(ribosylamino)-4(3h)-pyrimidinone 5'-phosphate into 5-amino-6-(ribosylamino)-2,4(1h,3h)-pyrimidinedione 5'-phosphate.</text>
</comment>
<feature type="binding site" evidence="15">
    <location>
        <position position="157"/>
    </location>
    <ligand>
        <name>NADP(+)</name>
        <dbReference type="ChEBI" id="CHEBI:58349"/>
    </ligand>
</feature>
<gene>
    <name evidence="18" type="primary">ribD</name>
    <name evidence="18" type="ORF">AB8B22_04015</name>
</gene>
<dbReference type="InterPro" id="IPR002734">
    <property type="entry name" value="RibDG_C"/>
</dbReference>
<dbReference type="Pfam" id="PF00383">
    <property type="entry name" value="dCMP_cyt_deam_1"/>
    <property type="match status" value="1"/>
</dbReference>
<dbReference type="GO" id="GO:0008835">
    <property type="term" value="F:diaminohydroxyphosphoribosylaminopyrimidine deaminase activity"/>
    <property type="evidence" value="ECO:0007669"/>
    <property type="project" value="UniProtKB-EC"/>
</dbReference>
<evidence type="ECO:0000256" key="10">
    <source>
        <dbReference type="ARBA" id="ARBA00022857"/>
    </source>
</evidence>
<dbReference type="NCBIfam" id="TIGR00326">
    <property type="entry name" value="eubact_ribD"/>
    <property type="match status" value="1"/>
</dbReference>
<dbReference type="GO" id="GO:0009231">
    <property type="term" value="P:riboflavin biosynthetic process"/>
    <property type="evidence" value="ECO:0007669"/>
    <property type="project" value="UniProtKB-KW"/>
</dbReference>
<dbReference type="InterPro" id="IPR016193">
    <property type="entry name" value="Cytidine_deaminase-like"/>
</dbReference>
<dbReference type="PROSITE" id="PS51747">
    <property type="entry name" value="CYT_DCMP_DEAMINASES_2"/>
    <property type="match status" value="1"/>
</dbReference>
<evidence type="ECO:0000256" key="14">
    <source>
        <dbReference type="PIRSR" id="PIRSR006769-1"/>
    </source>
</evidence>
<proteinExistence type="inferred from homology"/>
<dbReference type="PANTHER" id="PTHR38011">
    <property type="entry name" value="DIHYDROFOLATE REDUCTASE FAMILY PROTEIN (AFU_ORTHOLOGUE AFUA_8G06820)"/>
    <property type="match status" value="1"/>
</dbReference>
<feature type="binding site" evidence="15">
    <location>
        <position position="210"/>
    </location>
    <ligand>
        <name>substrate</name>
    </ligand>
</feature>
<keyword evidence="11 13" id="KW-0560">Oxidoreductase</keyword>